<evidence type="ECO:0000256" key="6">
    <source>
        <dbReference type="SAM" id="Phobius"/>
    </source>
</evidence>
<sequence length="321" mass="35358">MLIIISVLVFVVMIALIVVTYNIITADKQAVDRRLDRYIRQPALSAPSENPVTENRRGGFRLIQVIGTYVESPQVTRWFEHRLIQAGLPIRGSEFLVVCTGVAVLAAGLFMLLTGKLILAVLGAVLGFSLPVLFLKTKIARRTAAFNGQLGDSLVLIANSLRTGYSFMQAIEMVSREMPRPIAEEFARVLKEMNLGVSTEDAMNNLAKRVDSDDLDLVITAVLIQRQVGGNLAEILDNIAGTIRERVKMKGKIRTLTAQGRISGLIISLLPIFVGLMIYIINPEYIKVLFVHPMGRLMLVAGVVSQLLGIVLIRKIVNIEV</sequence>
<dbReference type="InterPro" id="IPR018076">
    <property type="entry name" value="T2SS_GspF_dom"/>
</dbReference>
<reference evidence="8" key="1">
    <citation type="submission" date="2019-08" db="EMBL/GenBank/DDBJ databases">
        <authorList>
            <person name="Kucharzyk K."/>
            <person name="Murdoch R.W."/>
            <person name="Higgins S."/>
            <person name="Loffler F."/>
        </authorList>
    </citation>
    <scope>NUCLEOTIDE SEQUENCE</scope>
</reference>
<feature type="domain" description="Type II secretion system protein GspF" evidence="7">
    <location>
        <begin position="157"/>
        <end position="279"/>
    </location>
</feature>
<dbReference type="GO" id="GO:0005886">
    <property type="term" value="C:plasma membrane"/>
    <property type="evidence" value="ECO:0007669"/>
    <property type="project" value="UniProtKB-SubCell"/>
</dbReference>
<keyword evidence="3 6" id="KW-0812">Transmembrane</keyword>
<feature type="transmembrane region" description="Helical" evidence="6">
    <location>
        <begin position="262"/>
        <end position="281"/>
    </location>
</feature>
<dbReference type="Gene3D" id="1.20.81.30">
    <property type="entry name" value="Type II secretion system (T2SS), domain F"/>
    <property type="match status" value="1"/>
</dbReference>
<feature type="transmembrane region" description="Helical" evidence="6">
    <location>
        <begin position="117"/>
        <end position="135"/>
    </location>
</feature>
<evidence type="ECO:0000256" key="4">
    <source>
        <dbReference type="ARBA" id="ARBA00022989"/>
    </source>
</evidence>
<dbReference type="InterPro" id="IPR042094">
    <property type="entry name" value="T2SS_GspF_sf"/>
</dbReference>
<keyword evidence="4 6" id="KW-1133">Transmembrane helix</keyword>
<dbReference type="AlphaFoldDB" id="A0A644TRE8"/>
<name>A0A644TRE8_9ZZZZ</name>
<feature type="transmembrane region" description="Helical" evidence="6">
    <location>
        <begin position="92"/>
        <end position="111"/>
    </location>
</feature>
<evidence type="ECO:0000313" key="8">
    <source>
        <dbReference type="EMBL" id="MPL69037.1"/>
    </source>
</evidence>
<comment type="caution">
    <text evidence="8">The sequence shown here is derived from an EMBL/GenBank/DDBJ whole genome shotgun (WGS) entry which is preliminary data.</text>
</comment>
<gene>
    <name evidence="8" type="ORF">SDC9_14770</name>
</gene>
<evidence type="ECO:0000256" key="2">
    <source>
        <dbReference type="ARBA" id="ARBA00022475"/>
    </source>
</evidence>
<dbReference type="PANTHER" id="PTHR35007">
    <property type="entry name" value="INTEGRAL MEMBRANE PROTEIN-RELATED"/>
    <property type="match status" value="1"/>
</dbReference>
<evidence type="ECO:0000256" key="5">
    <source>
        <dbReference type="ARBA" id="ARBA00023136"/>
    </source>
</evidence>
<comment type="subcellular location">
    <subcellularLocation>
        <location evidence="1">Cell membrane</location>
        <topology evidence="1">Multi-pass membrane protein</topology>
    </subcellularLocation>
</comment>
<dbReference type="Pfam" id="PF00482">
    <property type="entry name" value="T2SSF"/>
    <property type="match status" value="1"/>
</dbReference>
<organism evidence="8">
    <name type="scientific">bioreactor metagenome</name>
    <dbReference type="NCBI Taxonomy" id="1076179"/>
    <lineage>
        <taxon>unclassified sequences</taxon>
        <taxon>metagenomes</taxon>
        <taxon>ecological metagenomes</taxon>
    </lineage>
</organism>
<keyword evidence="2" id="KW-1003">Cell membrane</keyword>
<evidence type="ECO:0000259" key="7">
    <source>
        <dbReference type="Pfam" id="PF00482"/>
    </source>
</evidence>
<evidence type="ECO:0000256" key="1">
    <source>
        <dbReference type="ARBA" id="ARBA00004651"/>
    </source>
</evidence>
<proteinExistence type="predicted"/>
<feature type="transmembrane region" description="Helical" evidence="6">
    <location>
        <begin position="6"/>
        <end position="24"/>
    </location>
</feature>
<keyword evidence="5 6" id="KW-0472">Membrane</keyword>
<feature type="transmembrane region" description="Helical" evidence="6">
    <location>
        <begin position="293"/>
        <end position="313"/>
    </location>
</feature>
<evidence type="ECO:0000256" key="3">
    <source>
        <dbReference type="ARBA" id="ARBA00022692"/>
    </source>
</evidence>
<dbReference type="EMBL" id="VSSQ01000044">
    <property type="protein sequence ID" value="MPL69037.1"/>
    <property type="molecule type" value="Genomic_DNA"/>
</dbReference>
<protein>
    <recommendedName>
        <fullName evidence="7">Type II secretion system protein GspF domain-containing protein</fullName>
    </recommendedName>
</protein>
<dbReference type="PANTHER" id="PTHR35007:SF1">
    <property type="entry name" value="PILUS ASSEMBLY PROTEIN"/>
    <property type="match status" value="1"/>
</dbReference>
<accession>A0A644TRE8</accession>